<evidence type="ECO:0000256" key="6">
    <source>
        <dbReference type="ARBA" id="ARBA00022723"/>
    </source>
</evidence>
<dbReference type="FunFam" id="3.40.50.300:FF:000352">
    <property type="entry name" value="ATP-dependent zinc metalloprotease FTSH 7, chloroplastic"/>
    <property type="match status" value="1"/>
</dbReference>
<dbReference type="InterPro" id="IPR005936">
    <property type="entry name" value="FtsH"/>
</dbReference>
<dbReference type="InterPro" id="IPR027417">
    <property type="entry name" value="P-loop_NTPase"/>
</dbReference>
<dbReference type="Gene3D" id="1.20.58.760">
    <property type="entry name" value="Peptidase M41"/>
    <property type="match status" value="1"/>
</dbReference>
<keyword evidence="6" id="KW-0479">Metal-binding</keyword>
<dbReference type="GO" id="GO:0016887">
    <property type="term" value="F:ATP hydrolysis activity"/>
    <property type="evidence" value="ECO:0007669"/>
    <property type="project" value="InterPro"/>
</dbReference>
<dbReference type="PANTHER" id="PTHR23076:SF97">
    <property type="entry name" value="ATP-DEPENDENT ZINC METALLOPROTEASE YME1L1"/>
    <property type="match status" value="1"/>
</dbReference>
<reference evidence="15" key="1">
    <citation type="submission" date="2022-07" db="EMBL/GenBank/DDBJ databases">
        <title>Phylogenomic reconstructions and comparative analyses of Kickxellomycotina fungi.</title>
        <authorList>
            <person name="Reynolds N.K."/>
            <person name="Stajich J.E."/>
            <person name="Barry K."/>
            <person name="Grigoriev I.V."/>
            <person name="Crous P."/>
            <person name="Smith M.E."/>
        </authorList>
    </citation>
    <scope>NUCLEOTIDE SEQUENCE</scope>
    <source>
        <strain evidence="15">RSA 861</strain>
    </source>
</reference>
<dbReference type="GO" id="GO:0141164">
    <property type="term" value="P:mitochondrial protein quality control"/>
    <property type="evidence" value="ECO:0007669"/>
    <property type="project" value="UniProtKB-ARBA"/>
</dbReference>
<dbReference type="GO" id="GO:0046872">
    <property type="term" value="F:metal ion binding"/>
    <property type="evidence" value="ECO:0007669"/>
    <property type="project" value="UniProtKB-KW"/>
</dbReference>
<dbReference type="Pfam" id="PF17862">
    <property type="entry name" value="AAA_lid_3"/>
    <property type="match status" value="1"/>
</dbReference>
<dbReference type="GO" id="GO:0007005">
    <property type="term" value="P:mitochondrion organization"/>
    <property type="evidence" value="ECO:0007669"/>
    <property type="project" value="TreeGrafter"/>
</dbReference>
<keyword evidence="12 13" id="KW-0472">Membrane</keyword>
<comment type="subcellular location">
    <subcellularLocation>
        <location evidence="2">Membrane</location>
    </subcellularLocation>
</comment>
<dbReference type="Pfam" id="PF00004">
    <property type="entry name" value="AAA"/>
    <property type="match status" value="1"/>
</dbReference>
<dbReference type="FunFam" id="1.20.58.760:FF:000002">
    <property type="entry name" value="ATP-dependent zinc metalloprotease FtsH"/>
    <property type="match status" value="1"/>
</dbReference>
<evidence type="ECO:0000256" key="1">
    <source>
        <dbReference type="ARBA" id="ARBA00001947"/>
    </source>
</evidence>
<dbReference type="OrthoDB" id="1413014at2759"/>
<dbReference type="InterPro" id="IPR003959">
    <property type="entry name" value="ATPase_AAA_core"/>
</dbReference>
<dbReference type="Gene3D" id="3.40.50.300">
    <property type="entry name" value="P-loop containing nucleotide triphosphate hydrolases"/>
    <property type="match status" value="1"/>
</dbReference>
<dbReference type="NCBIfam" id="TIGR01241">
    <property type="entry name" value="FtsH_fam"/>
    <property type="match status" value="1"/>
</dbReference>
<comment type="caution">
    <text evidence="15">The sequence shown here is derived from an EMBL/GenBank/DDBJ whole genome shotgun (WGS) entry which is preliminary data.</text>
</comment>
<proteinExistence type="inferred from homology"/>
<evidence type="ECO:0000256" key="4">
    <source>
        <dbReference type="ARBA" id="ARBA00010550"/>
    </source>
</evidence>
<comment type="similarity">
    <text evidence="4">In the N-terminal section; belongs to the AAA ATPase family.</text>
</comment>
<keyword evidence="5 15" id="KW-0645">Protease</keyword>
<keyword evidence="7" id="KW-0547">Nucleotide-binding</keyword>
<dbReference type="HAMAP" id="MF_01458">
    <property type="entry name" value="FtsH"/>
    <property type="match status" value="1"/>
</dbReference>
<keyword evidence="13" id="KW-0812">Transmembrane</keyword>
<gene>
    <name evidence="15" type="primary">YME1_2</name>
    <name evidence="15" type="ORF">IWQ60_007582</name>
</gene>
<dbReference type="GO" id="GO:0005524">
    <property type="term" value="F:ATP binding"/>
    <property type="evidence" value="ECO:0007669"/>
    <property type="project" value="UniProtKB-KW"/>
</dbReference>
<dbReference type="InterPro" id="IPR000642">
    <property type="entry name" value="Peptidase_M41"/>
</dbReference>
<evidence type="ECO:0000256" key="10">
    <source>
        <dbReference type="ARBA" id="ARBA00022840"/>
    </source>
</evidence>
<organism evidence="15 16">
    <name type="scientific">Tieghemiomyces parasiticus</name>
    <dbReference type="NCBI Taxonomy" id="78921"/>
    <lineage>
        <taxon>Eukaryota</taxon>
        <taxon>Fungi</taxon>
        <taxon>Fungi incertae sedis</taxon>
        <taxon>Zoopagomycota</taxon>
        <taxon>Kickxellomycotina</taxon>
        <taxon>Dimargaritomycetes</taxon>
        <taxon>Dimargaritales</taxon>
        <taxon>Dimargaritaceae</taxon>
        <taxon>Tieghemiomyces</taxon>
    </lineage>
</organism>
<evidence type="ECO:0000256" key="11">
    <source>
        <dbReference type="ARBA" id="ARBA00023049"/>
    </source>
</evidence>
<keyword evidence="13" id="KW-1133">Transmembrane helix</keyword>
<dbReference type="SUPFAM" id="SSF52540">
    <property type="entry name" value="P-loop containing nucleoside triphosphate hydrolases"/>
    <property type="match status" value="1"/>
</dbReference>
<keyword evidence="10" id="KW-0067">ATP-binding</keyword>
<dbReference type="FunFam" id="1.10.8.60:FF:000001">
    <property type="entry name" value="ATP-dependent zinc metalloprotease FtsH"/>
    <property type="match status" value="1"/>
</dbReference>
<keyword evidence="11" id="KW-0482">Metalloprotease</keyword>
<keyword evidence="9" id="KW-0862">Zinc</keyword>
<dbReference type="GO" id="GO:0005743">
    <property type="term" value="C:mitochondrial inner membrane"/>
    <property type="evidence" value="ECO:0007669"/>
    <property type="project" value="TreeGrafter"/>
</dbReference>
<comment type="cofactor">
    <cofactor evidence="1">
        <name>Zn(2+)</name>
        <dbReference type="ChEBI" id="CHEBI:29105"/>
    </cofactor>
</comment>
<evidence type="ECO:0000313" key="15">
    <source>
        <dbReference type="EMBL" id="KAJ1918126.1"/>
    </source>
</evidence>
<protein>
    <submittedName>
        <fullName evidence="15">I-AAA protease yme1</fullName>
    </submittedName>
</protein>
<dbReference type="Gene3D" id="1.10.8.60">
    <property type="match status" value="1"/>
</dbReference>
<comment type="similarity">
    <text evidence="3">In the C-terminal section; belongs to the peptidase M41 family.</text>
</comment>
<accession>A0A9W8A5Z2</accession>
<evidence type="ECO:0000256" key="2">
    <source>
        <dbReference type="ARBA" id="ARBA00004370"/>
    </source>
</evidence>
<dbReference type="InterPro" id="IPR003593">
    <property type="entry name" value="AAA+_ATPase"/>
</dbReference>
<evidence type="ECO:0000256" key="7">
    <source>
        <dbReference type="ARBA" id="ARBA00022741"/>
    </source>
</evidence>
<feature type="domain" description="AAA+ ATPase" evidence="14">
    <location>
        <begin position="291"/>
        <end position="427"/>
    </location>
</feature>
<keyword evidence="16" id="KW-1185">Reference proteome</keyword>
<evidence type="ECO:0000256" key="8">
    <source>
        <dbReference type="ARBA" id="ARBA00022801"/>
    </source>
</evidence>
<name>A0A9W8A5Z2_9FUNG</name>
<dbReference type="PANTHER" id="PTHR23076">
    <property type="entry name" value="METALLOPROTEASE M41 FTSH"/>
    <property type="match status" value="1"/>
</dbReference>
<dbReference type="SUPFAM" id="SSF140990">
    <property type="entry name" value="FtsH protease domain-like"/>
    <property type="match status" value="1"/>
</dbReference>
<dbReference type="GO" id="GO:0004222">
    <property type="term" value="F:metalloendopeptidase activity"/>
    <property type="evidence" value="ECO:0007669"/>
    <property type="project" value="InterPro"/>
</dbReference>
<dbReference type="SMART" id="SM00382">
    <property type="entry name" value="AAA"/>
    <property type="match status" value="1"/>
</dbReference>
<dbReference type="CDD" id="cd19501">
    <property type="entry name" value="RecA-like_FtsH"/>
    <property type="match status" value="1"/>
</dbReference>
<dbReference type="AlphaFoldDB" id="A0A9W8A5Z2"/>
<evidence type="ECO:0000256" key="9">
    <source>
        <dbReference type="ARBA" id="ARBA00022833"/>
    </source>
</evidence>
<dbReference type="InterPro" id="IPR041569">
    <property type="entry name" value="AAA_lid_3"/>
</dbReference>
<evidence type="ECO:0000259" key="14">
    <source>
        <dbReference type="SMART" id="SM00382"/>
    </source>
</evidence>
<dbReference type="InterPro" id="IPR037219">
    <property type="entry name" value="Peptidase_M41-like"/>
</dbReference>
<dbReference type="Proteomes" id="UP001150569">
    <property type="component" value="Unassembled WGS sequence"/>
</dbReference>
<keyword evidence="8" id="KW-0378">Hydrolase</keyword>
<dbReference type="GO" id="GO:0004176">
    <property type="term" value="F:ATP-dependent peptidase activity"/>
    <property type="evidence" value="ECO:0007669"/>
    <property type="project" value="InterPro"/>
</dbReference>
<evidence type="ECO:0000256" key="12">
    <source>
        <dbReference type="ARBA" id="ARBA00023136"/>
    </source>
</evidence>
<evidence type="ECO:0000256" key="13">
    <source>
        <dbReference type="SAM" id="Phobius"/>
    </source>
</evidence>
<dbReference type="Pfam" id="PF01434">
    <property type="entry name" value="Peptidase_M41"/>
    <property type="match status" value="1"/>
</dbReference>
<dbReference type="EMBL" id="JANBPT010000515">
    <property type="protein sequence ID" value="KAJ1918126.1"/>
    <property type="molecule type" value="Genomic_DNA"/>
</dbReference>
<feature type="transmembrane region" description="Helical" evidence="13">
    <location>
        <begin position="210"/>
        <end position="232"/>
    </location>
</feature>
<evidence type="ECO:0000256" key="5">
    <source>
        <dbReference type="ARBA" id="ARBA00022670"/>
    </source>
</evidence>
<evidence type="ECO:0000256" key="3">
    <source>
        <dbReference type="ARBA" id="ARBA00010044"/>
    </source>
</evidence>
<sequence>MLTNALRAFRGVARPPHHFLTHGARHTASLPLTGRIFSTLQAAATLRPAPASLTSRGAAAAAATVSVPSHRSASRLFKPDLDALEEKAQERPDDLSVQNAYFRELRRRGINDTLIDHVEDESGVCAMNEESLRLYTEALVAEGQSRKLVPRLFAQLERRPELARQLVNTGAGGSGGDLASAAAAFGRVGGTSSDPVRVIIANKPSSWVGFLQWIVGGMFITMLLLTLASVVIDGLSQGRGSGKDNPITPADPKQKVTFDDVQGCTEAKDGLREVVDFLRNPDLYTDLGARLPKGVLLTGPPGTGKTLLARAVAGEADVPFFFMSGSEFDEMYVGVGARRVRDLFAAARAHAPAIVFIDEIDAIGGRRGGRDMAHIKQTLNQLLVDLDGFSPTEGVVFIGATNFPELLDPALVRPGRFDRTVHVPLPDVRGRVEILKLHAKKITLDPEVDLTIIARGTPGFSGADLHNLINDAAIRASRERAKAVSMHNLEQAKDTILMGAERKSAVITEKDRRNTAFHEGGHALVAYYVPGADPLHKATIMPRGQALGMVSQLPEMDRTNRSRQEMHAHIAICMGGRLGEEFHRGYDHVTSGASSDLTSATHMARAMVTQLGMSEKVGPMAFTEQELENASAATKQLIESEVRELLLTGYETARTILTDHSDQLALLANTLLERETLSGKDIEMLLEGKTLPPILTLAAKATDVPSAIAGPEHPALDSIPNPISK</sequence>
<evidence type="ECO:0000313" key="16">
    <source>
        <dbReference type="Proteomes" id="UP001150569"/>
    </source>
</evidence>